<evidence type="ECO:0000256" key="7">
    <source>
        <dbReference type="SAM" id="MobiDB-lite"/>
    </source>
</evidence>
<dbReference type="Proteomes" id="UP001161017">
    <property type="component" value="Unassembled WGS sequence"/>
</dbReference>
<feature type="region of interest" description="Disordered" evidence="7">
    <location>
        <begin position="499"/>
        <end position="535"/>
    </location>
</feature>
<proteinExistence type="inferred from homology"/>
<dbReference type="GO" id="GO:0016020">
    <property type="term" value="C:membrane"/>
    <property type="evidence" value="ECO:0007669"/>
    <property type="project" value="UniProtKB-SubCell"/>
</dbReference>
<keyword evidence="4 8" id="KW-1133">Transmembrane helix</keyword>
<dbReference type="PANTHER" id="PTHR21355:SF0">
    <property type="entry name" value="G-PROTEIN COUPLED RECEPTOR-ASSOCIATED PROTEIN LMBRD2"/>
    <property type="match status" value="1"/>
</dbReference>
<sequence length="535" mass="59439">MAIYLMGHGLVAVPRGLFRNSDLAGSLRRLQSQAPIINDKLTDATSELEELEVQLTQLRKRKNAVSRDHEEWIEDISDSSTMPDNRLSSSTTHVQPPQLPAVITDRYLAELSRKLIRARHKRIRFIDTWDRLIQDAVDTQAVVDAAASKQLDFGQASPDSTWIERFHVLTPYTRYIVYSKLIPVSRLLLACFLALASISIVWSELIKFIAPRLSIISLTILSHPNEDLSQVGFGGQVIAALWLFYMSLAALASFSDVKIWGNRALVRRNTYPESATWYATQVAKLTVPLAYNFLTFLPPTVHKETTFYHFLGVLINLTPLGTGFDYFFPIFILVPVCATLFNLYGRVKGIFGFGFLSVEDDEEDGSSSAFGTGGWREGRDLINREIHGAARLGLTPNATLNHDEAAPRPSRTAATPDEPASVNATSISRQQPPPRPNVAPRQSTYTARQAQRLADATAAAEEEDESFFQGFAHRVKNTIDRVERPAWMDDFGSGVKKPKWMGGVDGNTDSSGRAEAGRGMGRWFGGRPKDGGVRL</sequence>
<evidence type="ECO:0000256" key="1">
    <source>
        <dbReference type="ARBA" id="ARBA00004141"/>
    </source>
</evidence>
<keyword evidence="5 8" id="KW-0472">Membrane</keyword>
<evidence type="ECO:0000256" key="5">
    <source>
        <dbReference type="ARBA" id="ARBA00023136"/>
    </source>
</evidence>
<comment type="similarity">
    <text evidence="2">Belongs to the LIMR family.</text>
</comment>
<dbReference type="PANTHER" id="PTHR21355">
    <property type="entry name" value="G-PROTEIN COUPLED RECEPTOR-ASSOCIATED PROTEIN LMBRD2"/>
    <property type="match status" value="1"/>
</dbReference>
<organism evidence="9 10">
    <name type="scientific">Ramalina farinacea</name>
    <dbReference type="NCBI Taxonomy" id="258253"/>
    <lineage>
        <taxon>Eukaryota</taxon>
        <taxon>Fungi</taxon>
        <taxon>Dikarya</taxon>
        <taxon>Ascomycota</taxon>
        <taxon>Pezizomycotina</taxon>
        <taxon>Lecanoromycetes</taxon>
        <taxon>OSLEUM clade</taxon>
        <taxon>Lecanoromycetidae</taxon>
        <taxon>Lecanorales</taxon>
        <taxon>Lecanorineae</taxon>
        <taxon>Ramalinaceae</taxon>
        <taxon>Ramalina</taxon>
    </lineage>
</organism>
<reference evidence="9" key="1">
    <citation type="journal article" date="2023" name="Genome Biol. Evol.">
        <title>First Whole Genome Sequence and Flow Cytometry Genome Size Data for the Lichen-Forming Fungus Ramalina farinacea (Ascomycota).</title>
        <authorList>
            <person name="Llewellyn T."/>
            <person name="Mian S."/>
            <person name="Hill R."/>
            <person name="Leitch I.J."/>
            <person name="Gaya E."/>
        </authorList>
    </citation>
    <scope>NUCLEOTIDE SEQUENCE</scope>
    <source>
        <strain evidence="9">LIQ254RAFAR</strain>
    </source>
</reference>
<name>A0AA43QJX1_9LECA</name>
<evidence type="ECO:0000313" key="10">
    <source>
        <dbReference type="Proteomes" id="UP001161017"/>
    </source>
</evidence>
<feature type="transmembrane region" description="Helical" evidence="8">
    <location>
        <begin position="230"/>
        <end position="254"/>
    </location>
</feature>
<feature type="compositionally biased region" description="Low complexity" evidence="7">
    <location>
        <begin position="446"/>
        <end position="459"/>
    </location>
</feature>
<dbReference type="Pfam" id="PF04791">
    <property type="entry name" value="LMBR1"/>
    <property type="match status" value="1"/>
</dbReference>
<evidence type="ECO:0000256" key="8">
    <source>
        <dbReference type="SAM" id="Phobius"/>
    </source>
</evidence>
<evidence type="ECO:0000313" key="9">
    <source>
        <dbReference type="EMBL" id="MDI1486694.1"/>
    </source>
</evidence>
<evidence type="ECO:0000256" key="3">
    <source>
        <dbReference type="ARBA" id="ARBA00022692"/>
    </source>
</evidence>
<dbReference type="AlphaFoldDB" id="A0AA43QJX1"/>
<keyword evidence="6" id="KW-0175">Coiled coil</keyword>
<keyword evidence="3 8" id="KW-0812">Transmembrane</keyword>
<accession>A0AA43QJX1</accession>
<feature type="transmembrane region" description="Helical" evidence="8">
    <location>
        <begin position="275"/>
        <end position="294"/>
    </location>
</feature>
<dbReference type="InterPro" id="IPR006876">
    <property type="entry name" value="LMBR1-like_membr_prot"/>
</dbReference>
<keyword evidence="10" id="KW-1185">Reference proteome</keyword>
<protein>
    <submittedName>
        <fullName evidence="9">Uncharacterized protein</fullName>
    </submittedName>
</protein>
<feature type="transmembrane region" description="Helical" evidence="8">
    <location>
        <begin position="326"/>
        <end position="344"/>
    </location>
</feature>
<feature type="region of interest" description="Disordered" evidence="7">
    <location>
        <begin position="393"/>
        <end position="461"/>
    </location>
</feature>
<evidence type="ECO:0000256" key="2">
    <source>
        <dbReference type="ARBA" id="ARBA00010487"/>
    </source>
</evidence>
<feature type="compositionally biased region" description="Low complexity" evidence="7">
    <location>
        <begin position="407"/>
        <end position="416"/>
    </location>
</feature>
<dbReference type="EMBL" id="JAPUFD010000004">
    <property type="protein sequence ID" value="MDI1486694.1"/>
    <property type="molecule type" value="Genomic_DNA"/>
</dbReference>
<comment type="subcellular location">
    <subcellularLocation>
        <location evidence="1">Membrane</location>
        <topology evidence="1">Multi-pass membrane protein</topology>
    </subcellularLocation>
</comment>
<gene>
    <name evidence="9" type="ORF">OHK93_005954</name>
</gene>
<evidence type="ECO:0000256" key="4">
    <source>
        <dbReference type="ARBA" id="ARBA00022989"/>
    </source>
</evidence>
<evidence type="ECO:0000256" key="6">
    <source>
        <dbReference type="SAM" id="Coils"/>
    </source>
</evidence>
<comment type="caution">
    <text evidence="9">The sequence shown here is derived from an EMBL/GenBank/DDBJ whole genome shotgun (WGS) entry which is preliminary data.</text>
</comment>
<dbReference type="InterPro" id="IPR051584">
    <property type="entry name" value="GPCR-associated_LMBR1"/>
</dbReference>
<feature type="coiled-coil region" evidence="6">
    <location>
        <begin position="41"/>
        <end position="68"/>
    </location>
</feature>
<feature type="transmembrane region" description="Helical" evidence="8">
    <location>
        <begin position="187"/>
        <end position="210"/>
    </location>
</feature>